<dbReference type="OrthoDB" id="833207at2"/>
<dbReference type="Proteomes" id="UP000239711">
    <property type="component" value="Unassembled WGS sequence"/>
</dbReference>
<name>A0A2S9J0R5_9SPHI</name>
<dbReference type="AlphaFoldDB" id="A0A2S9J0R5"/>
<sequence>MRKYDAIIIGSGPNGFAAAITLQRQGLSTLIVEGADTIGGGMRTKELTLPGFKHDVCSAIHPMALASPFMSSLPLKEYGLEFIQASYAAAHPLDNGDSALLYNNVEETAQDLGVDGQTYKKLVIPIMNQWESLALDIMGPLRFPRHPMDLASFGLKALKPATWIASSFKTQKAKALWGGVTAHGIQPLSNWATSAIGLVLMAVGHRYGWPIPKGGSQSIADALAAYYLSLGGEIQTGLWVKNIAQLPDHKALVFNMGPRQILQLQGTGFSETYRRSLGRFKQGMGVFKIDWALSEPTPFRDVRCQQAATVHIGNTFEEIANYEKNAHMGRTGQKPFVLFAQPSRFDYLRAPEGMHTGWAYCHVPNGSTANFTTHIENQMERFAPGFKDTILAKSTMNTVDIEAYNPNYVGGDINGGLMDIYQLFTRPTLSLAPYRTSNKNIYIASSSTPPGGGVHGMAGFHAAKLLLKDHFNVDVTL</sequence>
<gene>
    <name evidence="1" type="ORF">C5745_15400</name>
</gene>
<dbReference type="Gene3D" id="3.50.50.60">
    <property type="entry name" value="FAD/NAD(P)-binding domain"/>
    <property type="match status" value="1"/>
</dbReference>
<protein>
    <submittedName>
        <fullName evidence="1">FAD-dependent oxidoreductase</fullName>
    </submittedName>
</protein>
<keyword evidence="2" id="KW-1185">Reference proteome</keyword>
<dbReference type="InterPro" id="IPR036188">
    <property type="entry name" value="FAD/NAD-bd_sf"/>
</dbReference>
<reference evidence="1 2" key="1">
    <citation type="submission" date="2018-02" db="EMBL/GenBank/DDBJ databases">
        <title>The draft genome of Sphingobacterium sp. 5JN-11.</title>
        <authorList>
            <person name="Liu L."/>
            <person name="Li L."/>
            <person name="Liang L."/>
            <person name="Zhang X."/>
            <person name="Wang T."/>
        </authorList>
    </citation>
    <scope>NUCLEOTIDE SEQUENCE [LARGE SCALE GENOMIC DNA]</scope>
    <source>
        <strain evidence="1 2">5JN-11</strain>
    </source>
</reference>
<dbReference type="EMBL" id="PVBQ01000014">
    <property type="protein sequence ID" value="PRD46362.1"/>
    <property type="molecule type" value="Genomic_DNA"/>
</dbReference>
<dbReference type="PRINTS" id="PR00411">
    <property type="entry name" value="PNDRDTASEI"/>
</dbReference>
<proteinExistence type="predicted"/>
<dbReference type="PANTHER" id="PTHR10668:SF105">
    <property type="entry name" value="DEHYDROGENASE-RELATED"/>
    <property type="match status" value="1"/>
</dbReference>
<comment type="caution">
    <text evidence="1">The sequence shown here is derived from an EMBL/GenBank/DDBJ whole genome shotgun (WGS) entry which is preliminary data.</text>
</comment>
<dbReference type="Pfam" id="PF13450">
    <property type="entry name" value="NAD_binding_8"/>
    <property type="match status" value="1"/>
</dbReference>
<evidence type="ECO:0000313" key="2">
    <source>
        <dbReference type="Proteomes" id="UP000239711"/>
    </source>
</evidence>
<organism evidence="1 2">
    <name type="scientific">Sphingobacterium haloxyli</name>
    <dbReference type="NCBI Taxonomy" id="2100533"/>
    <lineage>
        <taxon>Bacteria</taxon>
        <taxon>Pseudomonadati</taxon>
        <taxon>Bacteroidota</taxon>
        <taxon>Sphingobacteriia</taxon>
        <taxon>Sphingobacteriales</taxon>
        <taxon>Sphingobacteriaceae</taxon>
        <taxon>Sphingobacterium</taxon>
    </lineage>
</organism>
<dbReference type="SUPFAM" id="SSF51905">
    <property type="entry name" value="FAD/NAD(P)-binding domain"/>
    <property type="match status" value="1"/>
</dbReference>
<accession>A0A2S9J0R5</accession>
<dbReference type="PANTHER" id="PTHR10668">
    <property type="entry name" value="PHYTOENE DEHYDROGENASE"/>
    <property type="match status" value="1"/>
</dbReference>
<evidence type="ECO:0000313" key="1">
    <source>
        <dbReference type="EMBL" id="PRD46362.1"/>
    </source>
</evidence>
<dbReference type="RefSeq" id="WP_105717905.1">
    <property type="nucleotide sequence ID" value="NZ_PVBQ01000014.1"/>
</dbReference>